<feature type="transmembrane region" description="Helical" evidence="9">
    <location>
        <begin position="227"/>
        <end position="251"/>
    </location>
</feature>
<feature type="transmembrane region" description="Helical" evidence="9">
    <location>
        <begin position="87"/>
        <end position="107"/>
    </location>
</feature>
<evidence type="ECO:0000256" key="3">
    <source>
        <dbReference type="ARBA" id="ARBA00022692"/>
    </source>
</evidence>
<keyword evidence="6 9" id="KW-0472">Membrane</keyword>
<dbReference type="Proteomes" id="UP001195483">
    <property type="component" value="Unassembled WGS sequence"/>
</dbReference>
<dbReference type="PROSITE" id="PS50262">
    <property type="entry name" value="G_PROTEIN_RECEP_F1_2"/>
    <property type="match status" value="1"/>
</dbReference>
<dbReference type="GO" id="GO:0004983">
    <property type="term" value="F:neuropeptide Y receptor activity"/>
    <property type="evidence" value="ECO:0007669"/>
    <property type="project" value="InterPro"/>
</dbReference>
<dbReference type="InterPro" id="IPR017452">
    <property type="entry name" value="GPCR_Rhodpsn_7TM"/>
</dbReference>
<evidence type="ECO:0000313" key="11">
    <source>
        <dbReference type="EMBL" id="KAK3579220.1"/>
    </source>
</evidence>
<reference evidence="11" key="3">
    <citation type="submission" date="2023-05" db="EMBL/GenBank/DDBJ databases">
        <authorList>
            <person name="Smith C.H."/>
        </authorList>
    </citation>
    <scope>NUCLEOTIDE SEQUENCE</scope>
    <source>
        <strain evidence="11">CHS0354</strain>
        <tissue evidence="11">Mantle</tissue>
    </source>
</reference>
<dbReference type="PRINTS" id="PR00237">
    <property type="entry name" value="GPCRRHODOPSN"/>
</dbReference>
<dbReference type="PANTHER" id="PTHR24235">
    <property type="entry name" value="NEUROPEPTIDE Y RECEPTOR"/>
    <property type="match status" value="1"/>
</dbReference>
<evidence type="ECO:0000256" key="7">
    <source>
        <dbReference type="ARBA" id="ARBA00023170"/>
    </source>
</evidence>
<dbReference type="Pfam" id="PF00001">
    <property type="entry name" value="7tm_1"/>
    <property type="match status" value="1"/>
</dbReference>
<reference evidence="11" key="1">
    <citation type="journal article" date="2021" name="Genome Biol. Evol.">
        <title>A High-Quality Reference Genome for a Parasitic Bivalve with Doubly Uniparental Inheritance (Bivalvia: Unionida).</title>
        <authorList>
            <person name="Smith C.H."/>
        </authorList>
    </citation>
    <scope>NUCLEOTIDE SEQUENCE</scope>
    <source>
        <strain evidence="11">CHS0354</strain>
    </source>
</reference>
<comment type="subcellular location">
    <subcellularLocation>
        <location evidence="1">Membrane</location>
        <topology evidence="1">Multi-pass membrane protein</topology>
    </subcellularLocation>
</comment>
<dbReference type="AlphaFoldDB" id="A0AAE0RTV3"/>
<dbReference type="PRINTS" id="PR01012">
    <property type="entry name" value="NRPEPTIDEYR"/>
</dbReference>
<evidence type="ECO:0000259" key="10">
    <source>
        <dbReference type="PROSITE" id="PS50262"/>
    </source>
</evidence>
<dbReference type="InterPro" id="IPR000611">
    <property type="entry name" value="NPY_rcpt"/>
</dbReference>
<feature type="transmembrane region" description="Helical" evidence="9">
    <location>
        <begin position="279"/>
        <end position="303"/>
    </location>
</feature>
<evidence type="ECO:0000256" key="9">
    <source>
        <dbReference type="SAM" id="Phobius"/>
    </source>
</evidence>
<keyword evidence="12" id="KW-1185">Reference proteome</keyword>
<dbReference type="GO" id="GO:0016020">
    <property type="term" value="C:membrane"/>
    <property type="evidence" value="ECO:0007669"/>
    <property type="project" value="UniProtKB-SubCell"/>
</dbReference>
<feature type="domain" description="G-protein coupled receptors family 1 profile" evidence="10">
    <location>
        <begin position="66"/>
        <end position="339"/>
    </location>
</feature>
<proteinExistence type="inferred from homology"/>
<evidence type="ECO:0000256" key="5">
    <source>
        <dbReference type="ARBA" id="ARBA00023040"/>
    </source>
</evidence>
<name>A0AAE0RTV3_9BIVA</name>
<feature type="transmembrane region" description="Helical" evidence="9">
    <location>
        <begin position="127"/>
        <end position="145"/>
    </location>
</feature>
<evidence type="ECO:0000313" key="12">
    <source>
        <dbReference type="Proteomes" id="UP001195483"/>
    </source>
</evidence>
<keyword evidence="7" id="KW-0675">Receptor</keyword>
<organism evidence="11 12">
    <name type="scientific">Potamilus streckersoni</name>
    <dbReference type="NCBI Taxonomy" id="2493646"/>
    <lineage>
        <taxon>Eukaryota</taxon>
        <taxon>Metazoa</taxon>
        <taxon>Spiralia</taxon>
        <taxon>Lophotrochozoa</taxon>
        <taxon>Mollusca</taxon>
        <taxon>Bivalvia</taxon>
        <taxon>Autobranchia</taxon>
        <taxon>Heteroconchia</taxon>
        <taxon>Palaeoheterodonta</taxon>
        <taxon>Unionida</taxon>
        <taxon>Unionoidea</taxon>
        <taxon>Unionidae</taxon>
        <taxon>Ambleminae</taxon>
        <taxon>Lampsilini</taxon>
        <taxon>Potamilus</taxon>
    </lineage>
</organism>
<keyword evidence="3 9" id="KW-0812">Transmembrane</keyword>
<keyword evidence="4 9" id="KW-1133">Transmembrane helix</keyword>
<comment type="similarity">
    <text evidence="2">Belongs to the G-protein coupled receptor 1 family.</text>
</comment>
<evidence type="ECO:0000256" key="4">
    <source>
        <dbReference type="ARBA" id="ARBA00022989"/>
    </source>
</evidence>
<reference evidence="11" key="2">
    <citation type="journal article" date="2021" name="Genome Biol. Evol.">
        <title>Developing a high-quality reference genome for a parasitic bivalve with doubly uniparental inheritance (Bivalvia: Unionida).</title>
        <authorList>
            <person name="Smith C.H."/>
        </authorList>
    </citation>
    <scope>NUCLEOTIDE SEQUENCE</scope>
    <source>
        <strain evidence="11">CHS0354</strain>
        <tissue evidence="11">Mantle</tissue>
    </source>
</reference>
<dbReference type="EMBL" id="JAEAOA010001954">
    <property type="protein sequence ID" value="KAK3579220.1"/>
    <property type="molecule type" value="Genomic_DNA"/>
</dbReference>
<gene>
    <name evidence="11" type="ORF">CHS0354_033285</name>
</gene>
<dbReference type="SUPFAM" id="SSF81321">
    <property type="entry name" value="Family A G protein-coupled receptor-like"/>
    <property type="match status" value="1"/>
</dbReference>
<evidence type="ECO:0000256" key="2">
    <source>
        <dbReference type="ARBA" id="ARBA00010663"/>
    </source>
</evidence>
<feature type="transmembrane region" description="Helical" evidence="9">
    <location>
        <begin position="166"/>
        <end position="185"/>
    </location>
</feature>
<comment type="caution">
    <text evidence="11">The sequence shown here is derived from an EMBL/GenBank/DDBJ whole genome shotgun (WGS) entry which is preliminary data.</text>
</comment>
<keyword evidence="5" id="KW-0297">G-protein coupled receptor</keyword>
<dbReference type="PANTHER" id="PTHR24235:SF12">
    <property type="entry name" value="G-PROTEIN COUPLED RECEPTORS FAMILY 1 PROFILE DOMAIN-CONTAINING PROTEIN"/>
    <property type="match status" value="1"/>
</dbReference>
<accession>A0AAE0RTV3</accession>
<dbReference type="Gene3D" id="1.20.1070.10">
    <property type="entry name" value="Rhodopsin 7-helix transmembrane proteins"/>
    <property type="match status" value="1"/>
</dbReference>
<keyword evidence="8" id="KW-0807">Transducer</keyword>
<evidence type="ECO:0000256" key="1">
    <source>
        <dbReference type="ARBA" id="ARBA00004141"/>
    </source>
</evidence>
<protein>
    <recommendedName>
        <fullName evidence="10">G-protein coupled receptors family 1 profile domain-containing protein</fullName>
    </recommendedName>
</protein>
<dbReference type="InterPro" id="IPR000276">
    <property type="entry name" value="GPCR_Rhodpsn"/>
</dbReference>
<evidence type="ECO:0000256" key="8">
    <source>
        <dbReference type="ARBA" id="ARBA00023224"/>
    </source>
</evidence>
<sequence length="442" mass="50765">MEVQLRTSDIHGYNNEMNRTVQYNFDEQIFDYSETDYPVPLKTFPLWEIIIKSYVYSMIIFVSLVGNVLIVIVVLRHKRMRTTTNFYIVNLAVADLMLSLLCAWVNLVASITDGWVLGTFFCKFSTFSQVTCLVASVLSFTLIAYDRFFGIVFALKAHMTNRKARTALMLIWTFSLAVASPVLVFRKHKVRMWKNHVESWCDDDWPVVKTSDSSTNQTILSMPGRTYYYTFVSVVLYFYPLLAMTIAYSIIIRKLKLSTMPGERLDKGVAAQQKTKRKVIAMLVAILSVFGICWMPYQIILLYSEWRTNRESLPDWFFTLQFAAACMADSNSALNPIIYAGFNENFKQAASYRSALLRSEACYFPSSHREGSLKSVKESILMKHVGRRQRIENDGHQNCSTVGGILEIFRVVTCRKKRSRFDPRTYGTYNTYETGTVASTSV</sequence>
<evidence type="ECO:0000256" key="6">
    <source>
        <dbReference type="ARBA" id="ARBA00023136"/>
    </source>
</evidence>
<feature type="transmembrane region" description="Helical" evidence="9">
    <location>
        <begin position="54"/>
        <end position="75"/>
    </location>
</feature>